<dbReference type="PANTHER" id="PTHR36844:SF1">
    <property type="entry name" value="PROTEASE PRSW"/>
    <property type="match status" value="1"/>
</dbReference>
<evidence type="ECO:0000256" key="2">
    <source>
        <dbReference type="ARBA" id="ARBA00009165"/>
    </source>
</evidence>
<organism evidence="11">
    <name type="scientific">bioreactor metagenome</name>
    <dbReference type="NCBI Taxonomy" id="1076179"/>
    <lineage>
        <taxon>unclassified sequences</taxon>
        <taxon>metagenomes</taxon>
        <taxon>ecological metagenomes</taxon>
    </lineage>
</organism>
<feature type="transmembrane region" description="Helical" evidence="10">
    <location>
        <begin position="198"/>
        <end position="215"/>
    </location>
</feature>
<keyword evidence="8 10" id="KW-1133">Transmembrane helix</keyword>
<evidence type="ECO:0000256" key="10">
    <source>
        <dbReference type="SAM" id="Phobius"/>
    </source>
</evidence>
<dbReference type="GO" id="GO:0008233">
    <property type="term" value="F:peptidase activity"/>
    <property type="evidence" value="ECO:0007669"/>
    <property type="project" value="UniProtKB-KW"/>
</dbReference>
<dbReference type="Pfam" id="PF13367">
    <property type="entry name" value="PrsW-protease"/>
    <property type="match status" value="1"/>
</dbReference>
<keyword evidence="9 10" id="KW-0472">Membrane</keyword>
<reference evidence="11" key="1">
    <citation type="submission" date="2019-08" db="EMBL/GenBank/DDBJ databases">
        <authorList>
            <person name="Kucharzyk K."/>
            <person name="Murdoch R.W."/>
            <person name="Higgins S."/>
            <person name="Loffler F."/>
        </authorList>
    </citation>
    <scope>NUCLEOTIDE SEQUENCE</scope>
</reference>
<evidence type="ECO:0000256" key="9">
    <source>
        <dbReference type="ARBA" id="ARBA00023136"/>
    </source>
</evidence>
<evidence type="ECO:0000256" key="7">
    <source>
        <dbReference type="ARBA" id="ARBA00022801"/>
    </source>
</evidence>
<proteinExistence type="inferred from homology"/>
<keyword evidence="5 11" id="KW-0645">Protease</keyword>
<feature type="transmembrane region" description="Helical" evidence="10">
    <location>
        <begin position="6"/>
        <end position="22"/>
    </location>
</feature>
<dbReference type="GO" id="GO:0005886">
    <property type="term" value="C:plasma membrane"/>
    <property type="evidence" value="ECO:0007669"/>
    <property type="project" value="UniProtKB-SubCell"/>
</dbReference>
<sequence>MKIYILALAVLPVSFFVGWIYFKDKYEKEPPLKLIEYFLLGILVSILAIFLESYFSKLNIFFGTMGALYIAFFVAAFTEEGLKSIILIPVLLSDKNFNEKLDGIIYSIFLSLGFATIENIIYLMRERLDLSFELGVTRGLISIPSHIMFAITMGYYISKYKFSKEDDNGNNKYLIYAVIIPILLHGVFDFILMIGYRWAIIVFIVYIIFLWKINLDKLDRYALYSKIRFYNKKNKSRKGDKID</sequence>
<evidence type="ECO:0000313" key="11">
    <source>
        <dbReference type="EMBL" id="MPM36571.1"/>
    </source>
</evidence>
<comment type="subcellular location">
    <subcellularLocation>
        <location evidence="1">Cell membrane</location>
        <topology evidence="1">Multi-pass membrane protein</topology>
    </subcellularLocation>
</comment>
<protein>
    <recommendedName>
        <fullName evidence="3">Protease PrsW</fullName>
    </recommendedName>
</protein>
<dbReference type="InterPro" id="IPR026898">
    <property type="entry name" value="PrsW"/>
</dbReference>
<dbReference type="GO" id="GO:0006508">
    <property type="term" value="P:proteolysis"/>
    <property type="evidence" value="ECO:0007669"/>
    <property type="project" value="UniProtKB-KW"/>
</dbReference>
<evidence type="ECO:0000256" key="3">
    <source>
        <dbReference type="ARBA" id="ARBA00018997"/>
    </source>
</evidence>
<evidence type="ECO:0000256" key="5">
    <source>
        <dbReference type="ARBA" id="ARBA00022670"/>
    </source>
</evidence>
<evidence type="ECO:0000256" key="8">
    <source>
        <dbReference type="ARBA" id="ARBA00022989"/>
    </source>
</evidence>
<dbReference type="PANTHER" id="PTHR36844">
    <property type="entry name" value="PROTEASE PRSW"/>
    <property type="match status" value="1"/>
</dbReference>
<feature type="transmembrane region" description="Helical" evidence="10">
    <location>
        <begin position="136"/>
        <end position="157"/>
    </location>
</feature>
<keyword evidence="6 10" id="KW-0812">Transmembrane</keyword>
<feature type="transmembrane region" description="Helical" evidence="10">
    <location>
        <begin position="173"/>
        <end position="192"/>
    </location>
</feature>
<evidence type="ECO:0000256" key="1">
    <source>
        <dbReference type="ARBA" id="ARBA00004651"/>
    </source>
</evidence>
<dbReference type="InterPro" id="IPR023596">
    <property type="entry name" value="Peptidase_PrsW_arch/bac"/>
</dbReference>
<gene>
    <name evidence="11" type="primary">prsW_5</name>
    <name evidence="11" type="ORF">SDC9_83170</name>
</gene>
<comment type="similarity">
    <text evidence="2">Belongs to the protease PrsW family.</text>
</comment>
<keyword evidence="7 11" id="KW-0378">Hydrolase</keyword>
<evidence type="ECO:0000256" key="4">
    <source>
        <dbReference type="ARBA" id="ARBA00022475"/>
    </source>
</evidence>
<name>A0A644Z9A4_9ZZZZ</name>
<feature type="transmembrane region" description="Helical" evidence="10">
    <location>
        <begin position="34"/>
        <end position="55"/>
    </location>
</feature>
<comment type="caution">
    <text evidence="11">The sequence shown here is derived from an EMBL/GenBank/DDBJ whole genome shotgun (WGS) entry which is preliminary data.</text>
</comment>
<dbReference type="AlphaFoldDB" id="A0A644Z9A4"/>
<dbReference type="EMBL" id="VSSQ01007650">
    <property type="protein sequence ID" value="MPM36571.1"/>
    <property type="molecule type" value="Genomic_DNA"/>
</dbReference>
<keyword evidence="4" id="KW-1003">Cell membrane</keyword>
<dbReference type="PIRSF" id="PIRSF016933">
    <property type="entry name" value="PrsW"/>
    <property type="match status" value="1"/>
</dbReference>
<feature type="transmembrane region" description="Helical" evidence="10">
    <location>
        <begin position="104"/>
        <end position="124"/>
    </location>
</feature>
<accession>A0A644Z9A4</accession>
<evidence type="ECO:0000256" key="6">
    <source>
        <dbReference type="ARBA" id="ARBA00022692"/>
    </source>
</evidence>